<dbReference type="InterPro" id="IPR009432">
    <property type="entry name" value="DUF1075"/>
</dbReference>
<evidence type="ECO:0000256" key="5">
    <source>
        <dbReference type="ARBA" id="ARBA00023136"/>
    </source>
</evidence>
<proteinExistence type="inferred from homology"/>
<dbReference type="GeneID" id="115633835"/>
<dbReference type="GO" id="GO:0016020">
    <property type="term" value="C:membrane"/>
    <property type="evidence" value="ECO:0007669"/>
    <property type="project" value="UniProtKB-SubCell"/>
</dbReference>
<keyword evidence="7" id="KW-1185">Reference proteome</keyword>
<evidence type="ECO:0000256" key="1">
    <source>
        <dbReference type="ARBA" id="ARBA00004167"/>
    </source>
</evidence>
<dbReference type="Pfam" id="PF06388">
    <property type="entry name" value="DUF1075"/>
    <property type="match status" value="1"/>
</dbReference>
<protein>
    <submittedName>
        <fullName evidence="8">UPF0389 protein CG9231</fullName>
    </submittedName>
</protein>
<evidence type="ECO:0000313" key="7">
    <source>
        <dbReference type="Proteomes" id="UP000504634"/>
    </source>
</evidence>
<evidence type="ECO:0000256" key="2">
    <source>
        <dbReference type="ARBA" id="ARBA00007363"/>
    </source>
</evidence>
<sequence length="131" mass="15028">MLNKSCHISTLAQRAATILTQRSFSRTQQMLDTIKTHQVNNLERRFLVWTGKYKSQAEVPDFVSQDVMERCRNKVRIRIANIMIGLTALGCVIMVYSGKEAAKRGESVTKQNLEWHKQFNELSKETAPKSN</sequence>
<dbReference type="AlphaFoldDB" id="A0A6J2UGC1"/>
<dbReference type="PANTHER" id="PTHR13674">
    <property type="entry name" value="GROWTH AND TRANSFORMATION-DEPENDENT PROTEIN"/>
    <property type="match status" value="1"/>
</dbReference>
<evidence type="ECO:0000256" key="3">
    <source>
        <dbReference type="ARBA" id="ARBA00022692"/>
    </source>
</evidence>
<gene>
    <name evidence="8" type="primary">LOC115633835</name>
</gene>
<dbReference type="Proteomes" id="UP000504634">
    <property type="component" value="Unplaced"/>
</dbReference>
<dbReference type="OrthoDB" id="8193498at2759"/>
<keyword evidence="5 6" id="KW-0472">Membrane</keyword>
<feature type="transmembrane region" description="Helical" evidence="6">
    <location>
        <begin position="79"/>
        <end position="97"/>
    </location>
</feature>
<comment type="similarity">
    <text evidence="2">Belongs to the UPF0389 family.</text>
</comment>
<name>A0A6J2UGC1_DROLE</name>
<organism evidence="7 8">
    <name type="scientific">Drosophila lebanonensis</name>
    <name type="common">Fruit fly</name>
    <name type="synonym">Scaptodrosophila lebanonensis</name>
    <dbReference type="NCBI Taxonomy" id="7225"/>
    <lineage>
        <taxon>Eukaryota</taxon>
        <taxon>Metazoa</taxon>
        <taxon>Ecdysozoa</taxon>
        <taxon>Arthropoda</taxon>
        <taxon>Hexapoda</taxon>
        <taxon>Insecta</taxon>
        <taxon>Pterygota</taxon>
        <taxon>Neoptera</taxon>
        <taxon>Endopterygota</taxon>
        <taxon>Diptera</taxon>
        <taxon>Brachycera</taxon>
        <taxon>Muscomorpha</taxon>
        <taxon>Ephydroidea</taxon>
        <taxon>Drosophilidae</taxon>
        <taxon>Scaptodrosophila</taxon>
    </lineage>
</organism>
<reference evidence="8" key="1">
    <citation type="submission" date="2025-08" db="UniProtKB">
        <authorList>
            <consortium name="RefSeq"/>
        </authorList>
    </citation>
    <scope>IDENTIFICATION</scope>
    <source>
        <strain evidence="8">11010-0011.00</strain>
        <tissue evidence="8">Whole body</tissue>
    </source>
</reference>
<accession>A0A6J2UGC1</accession>
<dbReference type="RefSeq" id="XP_030387185.1">
    <property type="nucleotide sequence ID" value="XM_030531325.1"/>
</dbReference>
<evidence type="ECO:0000256" key="6">
    <source>
        <dbReference type="SAM" id="Phobius"/>
    </source>
</evidence>
<evidence type="ECO:0000313" key="8">
    <source>
        <dbReference type="RefSeq" id="XP_030387185.1"/>
    </source>
</evidence>
<evidence type="ECO:0000256" key="4">
    <source>
        <dbReference type="ARBA" id="ARBA00022989"/>
    </source>
</evidence>
<dbReference type="PANTHER" id="PTHR13674:SF5">
    <property type="entry name" value="UPF0389 PROTEIN CG9231"/>
    <property type="match status" value="1"/>
</dbReference>
<keyword evidence="3 6" id="KW-0812">Transmembrane</keyword>
<keyword evidence="4 6" id="KW-1133">Transmembrane helix</keyword>
<comment type="subcellular location">
    <subcellularLocation>
        <location evidence="1">Membrane</location>
        <topology evidence="1">Single-pass membrane protein</topology>
    </subcellularLocation>
</comment>